<reference evidence="3" key="1">
    <citation type="submission" date="2010-08" db="EMBL/GenBank/DDBJ databases">
        <authorList>
            <consortium name="Caenorhabditis japonica Sequencing Consortium"/>
            <person name="Wilson R.K."/>
        </authorList>
    </citation>
    <scope>NUCLEOTIDE SEQUENCE [LARGE SCALE GENOMIC DNA]</scope>
    <source>
        <strain evidence="3">DF5081</strain>
    </source>
</reference>
<evidence type="ECO:0000256" key="1">
    <source>
        <dbReference type="SAM" id="MobiDB-lite"/>
    </source>
</evidence>
<organism evidence="2 3">
    <name type="scientific">Caenorhabditis japonica</name>
    <dbReference type="NCBI Taxonomy" id="281687"/>
    <lineage>
        <taxon>Eukaryota</taxon>
        <taxon>Metazoa</taxon>
        <taxon>Ecdysozoa</taxon>
        <taxon>Nematoda</taxon>
        <taxon>Chromadorea</taxon>
        <taxon>Rhabditida</taxon>
        <taxon>Rhabditina</taxon>
        <taxon>Rhabditomorpha</taxon>
        <taxon>Rhabditoidea</taxon>
        <taxon>Rhabditidae</taxon>
        <taxon>Peloderinae</taxon>
        <taxon>Caenorhabditis</taxon>
    </lineage>
</organism>
<sequence>MHCVRVPILKKTDSSDGCTVVAEGTSRAQWCSEDVEGSWHHITQIDNSVCGNEAKRNETKRHQTEEKREGGF</sequence>
<proteinExistence type="predicted"/>
<dbReference type="AlphaFoldDB" id="A0A8R1IMF2"/>
<evidence type="ECO:0000313" key="2">
    <source>
        <dbReference type="EnsemblMetazoa" id="CJA37717.1"/>
    </source>
</evidence>
<feature type="compositionally biased region" description="Basic and acidic residues" evidence="1">
    <location>
        <begin position="53"/>
        <end position="72"/>
    </location>
</feature>
<dbReference type="EnsemblMetazoa" id="CJA37717.1">
    <property type="protein sequence ID" value="CJA37717.1"/>
    <property type="gene ID" value="WBGene00213564"/>
</dbReference>
<dbReference type="Proteomes" id="UP000005237">
    <property type="component" value="Unassembled WGS sequence"/>
</dbReference>
<evidence type="ECO:0000313" key="3">
    <source>
        <dbReference type="Proteomes" id="UP000005237"/>
    </source>
</evidence>
<accession>A0A8R1IMF2</accession>
<feature type="region of interest" description="Disordered" evidence="1">
    <location>
        <begin position="52"/>
        <end position="72"/>
    </location>
</feature>
<reference evidence="2" key="2">
    <citation type="submission" date="2022-06" db="UniProtKB">
        <authorList>
            <consortium name="EnsemblMetazoa"/>
        </authorList>
    </citation>
    <scope>IDENTIFICATION</scope>
    <source>
        <strain evidence="2">DF5081</strain>
    </source>
</reference>
<protein>
    <submittedName>
        <fullName evidence="2">Uncharacterized protein</fullName>
    </submittedName>
</protein>
<keyword evidence="3" id="KW-1185">Reference proteome</keyword>
<name>A0A8R1IMF2_CAEJA</name>